<dbReference type="InterPro" id="IPR003953">
    <property type="entry name" value="FAD-dep_OxRdtase_2_FAD-bd"/>
</dbReference>
<proteinExistence type="predicted"/>
<evidence type="ECO:0000313" key="7">
    <source>
        <dbReference type="Proteomes" id="UP001234585"/>
    </source>
</evidence>
<dbReference type="GO" id="GO:0008202">
    <property type="term" value="P:steroid metabolic process"/>
    <property type="evidence" value="ECO:0007669"/>
    <property type="project" value="UniProtKB-ARBA"/>
</dbReference>
<keyword evidence="3" id="KW-0274">FAD</keyword>
<geneLocation type="plasmid" evidence="6 7">
    <name>unnamed1</name>
</geneLocation>
<evidence type="ECO:0000256" key="4">
    <source>
        <dbReference type="ARBA" id="ARBA00023002"/>
    </source>
</evidence>
<sequence length="528" mass="57452">MSRSAQTGEPFDETWDVLVVGFGFAGAASAIAAHDAGARVLLIEKMPDPGGISICAGGGVRTITDLPRGREYLRHSAGPDVPDSVLDAIASGMANLEGYFRDLAKVNGAEINLRNRGGNYPFPGHDALGIVEVTSIPGFDARQEYPHARGRLLGPNVFKLLHDNVRTRGIEVRLETAAERLITGPDGDVLGAVVRNGTTTRRIAASRGVILASGGFEADPVLQRKYWQIRPVLPVATRGNTGDGIRMAQAAGADLWHMWNFHGSYGFRHPDPNYPYALRVKRLPDWTPEVTEPEVQMSWIVLDGTGRRFMNEYQPYVQDTGHRPLDEFAPETQSFPKIPAYLVFDEAGRALYPIGQAVVNDRTVEPYSWSPDNLKEVENGILRRADSLDELAALIRADPAVLADSIARWNASVAAGRDDAFGRPPRSLFPVAEPPFYVGTLWPVVNNTQGGPVHDEKQRIINAYGEPIPRLYEAGEIGSIWGFLYLGAGNLAECFVTGQIAGREAAGETAWRDAGLLEARSIARAIGL</sequence>
<dbReference type="SUPFAM" id="SSF56425">
    <property type="entry name" value="Succinate dehydrogenase/fumarate reductase flavoprotein, catalytic domain"/>
    <property type="match status" value="1"/>
</dbReference>
<keyword evidence="2" id="KW-0285">Flavoprotein</keyword>
<keyword evidence="7" id="KW-1185">Reference proteome</keyword>
<dbReference type="RefSeq" id="WP_306038872.1">
    <property type="nucleotide sequence ID" value="NZ_CP132303.1"/>
</dbReference>
<evidence type="ECO:0000313" key="6">
    <source>
        <dbReference type="EMBL" id="WLR99523.1"/>
    </source>
</evidence>
<dbReference type="SUPFAM" id="SSF51905">
    <property type="entry name" value="FAD/NAD(P)-binding domain"/>
    <property type="match status" value="1"/>
</dbReference>
<dbReference type="PANTHER" id="PTHR43400:SF10">
    <property type="entry name" value="3-OXOSTEROID 1-DEHYDROGENASE"/>
    <property type="match status" value="1"/>
</dbReference>
<dbReference type="Pfam" id="PF00890">
    <property type="entry name" value="FAD_binding_2"/>
    <property type="match status" value="1"/>
</dbReference>
<dbReference type="EMBL" id="CP132303">
    <property type="protein sequence ID" value="WLR99523.1"/>
    <property type="molecule type" value="Genomic_DNA"/>
</dbReference>
<dbReference type="Gene3D" id="3.50.50.60">
    <property type="entry name" value="FAD/NAD(P)-binding domain"/>
    <property type="match status" value="2"/>
</dbReference>
<keyword evidence="4" id="KW-0560">Oxidoreductase</keyword>
<keyword evidence="6" id="KW-0614">Plasmid</keyword>
<gene>
    <name evidence="6" type="ORF">Q9313_22360</name>
</gene>
<evidence type="ECO:0000256" key="2">
    <source>
        <dbReference type="ARBA" id="ARBA00022630"/>
    </source>
</evidence>
<accession>A0AA50CQM3</accession>
<dbReference type="AlphaFoldDB" id="A0AA50CQM3"/>
<dbReference type="InterPro" id="IPR050315">
    <property type="entry name" value="FAD-oxidoreductase_2"/>
</dbReference>
<feature type="domain" description="FAD-dependent oxidoreductase 2 FAD-binding" evidence="5">
    <location>
        <begin position="16"/>
        <end position="490"/>
    </location>
</feature>
<protein>
    <submittedName>
        <fullName evidence="6">FAD-dependent oxidoreductase</fullName>
    </submittedName>
</protein>
<organism evidence="6 7">
    <name type="scientific">Shinella sumterensis</name>
    <dbReference type="NCBI Taxonomy" id="1967501"/>
    <lineage>
        <taxon>Bacteria</taxon>
        <taxon>Pseudomonadati</taxon>
        <taxon>Pseudomonadota</taxon>
        <taxon>Alphaproteobacteria</taxon>
        <taxon>Hyphomicrobiales</taxon>
        <taxon>Rhizobiaceae</taxon>
        <taxon>Shinella</taxon>
    </lineage>
</organism>
<dbReference type="GO" id="GO:0016491">
    <property type="term" value="F:oxidoreductase activity"/>
    <property type="evidence" value="ECO:0007669"/>
    <property type="project" value="UniProtKB-KW"/>
</dbReference>
<name>A0AA50CQM3_9HYPH</name>
<evidence type="ECO:0000259" key="5">
    <source>
        <dbReference type="Pfam" id="PF00890"/>
    </source>
</evidence>
<reference evidence="6 7" key="1">
    <citation type="submission" date="2023-08" db="EMBL/GenBank/DDBJ databases">
        <title>Pathogen: clinical or host-associated sample.</title>
        <authorList>
            <person name="Hergert J."/>
            <person name="Casey R."/>
            <person name="Wagner J."/>
            <person name="Young E.L."/>
            <person name="Oakeson K.F."/>
        </authorList>
    </citation>
    <scope>NUCLEOTIDE SEQUENCE [LARGE SCALE GENOMIC DNA]</scope>
    <source>
        <strain evidence="6 7">1760953</strain>
        <plasmid evidence="6 7">unnamed1</plasmid>
    </source>
</reference>
<dbReference type="InterPro" id="IPR036188">
    <property type="entry name" value="FAD/NAD-bd_sf"/>
</dbReference>
<evidence type="ECO:0000256" key="1">
    <source>
        <dbReference type="ARBA" id="ARBA00001974"/>
    </source>
</evidence>
<evidence type="ECO:0000256" key="3">
    <source>
        <dbReference type="ARBA" id="ARBA00022827"/>
    </source>
</evidence>
<dbReference type="PANTHER" id="PTHR43400">
    <property type="entry name" value="FUMARATE REDUCTASE"/>
    <property type="match status" value="1"/>
</dbReference>
<dbReference type="Gene3D" id="3.90.700.10">
    <property type="entry name" value="Succinate dehydrogenase/fumarate reductase flavoprotein, catalytic domain"/>
    <property type="match status" value="1"/>
</dbReference>
<dbReference type="Proteomes" id="UP001234585">
    <property type="component" value="Plasmid unnamed1"/>
</dbReference>
<dbReference type="InterPro" id="IPR027477">
    <property type="entry name" value="Succ_DH/fumarate_Rdtase_cat_sf"/>
</dbReference>
<comment type="cofactor">
    <cofactor evidence="1">
        <name>FAD</name>
        <dbReference type="ChEBI" id="CHEBI:57692"/>
    </cofactor>
</comment>